<accession>A0A085N0U2</accession>
<dbReference type="PROSITE" id="PS50262">
    <property type="entry name" value="G_PROTEIN_RECEP_F1_2"/>
    <property type="match status" value="1"/>
</dbReference>
<organism evidence="10">
    <name type="scientific">Trichuris suis</name>
    <name type="common">pig whipworm</name>
    <dbReference type="NCBI Taxonomy" id="68888"/>
    <lineage>
        <taxon>Eukaryota</taxon>
        <taxon>Metazoa</taxon>
        <taxon>Ecdysozoa</taxon>
        <taxon>Nematoda</taxon>
        <taxon>Enoplea</taxon>
        <taxon>Dorylaimia</taxon>
        <taxon>Trichinellida</taxon>
        <taxon>Trichuridae</taxon>
        <taxon>Trichuris</taxon>
    </lineage>
</organism>
<feature type="transmembrane region" description="Helical" evidence="7">
    <location>
        <begin position="106"/>
        <end position="131"/>
    </location>
</feature>
<dbReference type="PANTHER" id="PTHR24241:SF170">
    <property type="entry name" value="G-PROTEIN COUPLED RECEPTORS FAMILY 1 PROFILE DOMAIN-CONTAINING PROTEIN"/>
    <property type="match status" value="1"/>
</dbReference>
<evidence type="ECO:0000259" key="8">
    <source>
        <dbReference type="PROSITE" id="PS50262"/>
    </source>
</evidence>
<keyword evidence="3 7" id="KW-0812">Transmembrane</keyword>
<proteinExistence type="predicted"/>
<feature type="transmembrane region" description="Helical" evidence="7">
    <location>
        <begin position="350"/>
        <end position="372"/>
    </location>
</feature>
<keyword evidence="5 7" id="KW-0472">Membrane</keyword>
<feature type="transmembrane region" description="Helical" evidence="7">
    <location>
        <begin position="265"/>
        <end position="288"/>
    </location>
</feature>
<evidence type="ECO:0000256" key="2">
    <source>
        <dbReference type="ARBA" id="ARBA00022475"/>
    </source>
</evidence>
<keyword evidence="6" id="KW-0675">Receptor</keyword>
<reference evidence="10 11" key="1">
    <citation type="journal article" date="2014" name="Nat. Genet.">
        <title>Genome and transcriptome of the porcine whipworm Trichuris suis.</title>
        <authorList>
            <person name="Jex A.R."/>
            <person name="Nejsum P."/>
            <person name="Schwarz E.M."/>
            <person name="Hu L."/>
            <person name="Young N.D."/>
            <person name="Hall R.S."/>
            <person name="Korhonen P.K."/>
            <person name="Liao S."/>
            <person name="Thamsborg S."/>
            <person name="Xia J."/>
            <person name="Xu P."/>
            <person name="Wang S."/>
            <person name="Scheerlinck J.P."/>
            <person name="Hofmann A."/>
            <person name="Sternberg P.W."/>
            <person name="Wang J."/>
            <person name="Gasser R.B."/>
        </authorList>
    </citation>
    <scope>NUCLEOTIDE SEQUENCE [LARGE SCALE GENOMIC DNA]</scope>
    <source>
        <strain evidence="10">DCEP-RM93F</strain>
        <strain evidence="9">DCEP-RM93M</strain>
    </source>
</reference>
<dbReference type="EMBL" id="KL367581">
    <property type="protein sequence ID" value="KFD63088.1"/>
    <property type="molecule type" value="Genomic_DNA"/>
</dbReference>
<evidence type="ECO:0000256" key="5">
    <source>
        <dbReference type="ARBA" id="ARBA00023136"/>
    </source>
</evidence>
<dbReference type="GO" id="GO:0005886">
    <property type="term" value="C:plasma membrane"/>
    <property type="evidence" value="ECO:0007669"/>
    <property type="project" value="UniProtKB-SubCell"/>
</dbReference>
<dbReference type="EMBL" id="KL363243">
    <property type="protein sequence ID" value="KFD51121.1"/>
    <property type="molecule type" value="Genomic_DNA"/>
</dbReference>
<sequence>MVNARQRSSMHKLPWLEEWRFLNNRTASFLEVFNVHLTNDHSSHETDSAPPNNDGSEPATVDSLWIRGNINDYVVPRRDAPTSIADVKMQVDQASFAGIALSAEKLAYVSVIVIITALLIVTSILIIAAIVTSPSLRNIVGCYMISLCIADLLCGTLITPVSVYSVIDDTWHWQHSELVCRLEAYIELVLLSVVLYIFMWISVDRYIAMMRPSRYETEQTFNRCKCWVMFTWITALLLCCPVLFSEMQARYDKHAYLCVLDCSKMLPYVVTMAVLVIMPSVVCIAYTYNGIFCQLRNPDTLEDGYKGQLQADGSFVTTFFIIISFLVSWLPLLSVNLIEALIKVNFQIPSVHFALVWLAISSGCWKFFVYYITSSHFRRSLGALFLLNFCDIE</sequence>
<dbReference type="InterPro" id="IPR017452">
    <property type="entry name" value="GPCR_Rhodpsn_7TM"/>
</dbReference>
<keyword evidence="4 7" id="KW-1133">Transmembrane helix</keyword>
<dbReference type="GO" id="GO:0004930">
    <property type="term" value="F:G protein-coupled receptor activity"/>
    <property type="evidence" value="ECO:0007669"/>
    <property type="project" value="InterPro"/>
</dbReference>
<dbReference type="Proteomes" id="UP000030764">
    <property type="component" value="Unassembled WGS sequence"/>
</dbReference>
<name>A0A085N0U2_9BILA</name>
<dbReference type="OrthoDB" id="6376512at2759"/>
<feature type="transmembrane region" description="Helical" evidence="7">
    <location>
        <begin position="224"/>
        <end position="245"/>
    </location>
</feature>
<comment type="subcellular location">
    <subcellularLocation>
        <location evidence="1">Cell membrane</location>
        <topology evidence="1">Multi-pass membrane protein</topology>
    </subcellularLocation>
</comment>
<keyword evidence="2" id="KW-1003">Cell membrane</keyword>
<dbReference type="Pfam" id="PF00001">
    <property type="entry name" value="7tm_1"/>
    <property type="match status" value="1"/>
</dbReference>
<dbReference type="SUPFAM" id="SSF81321">
    <property type="entry name" value="Family A G protein-coupled receptor-like"/>
    <property type="match status" value="1"/>
</dbReference>
<evidence type="ECO:0000256" key="3">
    <source>
        <dbReference type="ARBA" id="ARBA00022692"/>
    </source>
</evidence>
<dbReference type="SMART" id="SM01381">
    <property type="entry name" value="7TM_GPCR_Srsx"/>
    <property type="match status" value="1"/>
</dbReference>
<feature type="transmembrane region" description="Helical" evidence="7">
    <location>
        <begin position="143"/>
        <end position="164"/>
    </location>
</feature>
<dbReference type="GO" id="GO:0042277">
    <property type="term" value="F:peptide binding"/>
    <property type="evidence" value="ECO:0007669"/>
    <property type="project" value="TreeGrafter"/>
</dbReference>
<dbReference type="InterPro" id="IPR000276">
    <property type="entry name" value="GPCR_Rhodpsn"/>
</dbReference>
<evidence type="ECO:0000256" key="4">
    <source>
        <dbReference type="ARBA" id="ARBA00022989"/>
    </source>
</evidence>
<feature type="transmembrane region" description="Helical" evidence="7">
    <location>
        <begin position="184"/>
        <end position="203"/>
    </location>
</feature>
<gene>
    <name evidence="9" type="ORF">M513_08021</name>
    <name evidence="10" type="ORF">M514_08021</name>
</gene>
<protein>
    <recommendedName>
        <fullName evidence="8">G-protein coupled receptors family 1 profile domain-containing protein</fullName>
    </recommendedName>
</protein>
<keyword evidence="11" id="KW-1185">Reference proteome</keyword>
<dbReference type="GO" id="GO:0032870">
    <property type="term" value="P:cellular response to hormone stimulus"/>
    <property type="evidence" value="ECO:0007669"/>
    <property type="project" value="TreeGrafter"/>
</dbReference>
<dbReference type="PRINTS" id="PR00237">
    <property type="entry name" value="GPCRRHODOPSN"/>
</dbReference>
<evidence type="ECO:0000256" key="1">
    <source>
        <dbReference type="ARBA" id="ARBA00004651"/>
    </source>
</evidence>
<dbReference type="Gene3D" id="1.20.1070.10">
    <property type="entry name" value="Rhodopsin 7-helix transmembrane proteins"/>
    <property type="match status" value="1"/>
</dbReference>
<evidence type="ECO:0000313" key="10">
    <source>
        <dbReference type="EMBL" id="KFD63088.1"/>
    </source>
</evidence>
<feature type="transmembrane region" description="Helical" evidence="7">
    <location>
        <begin position="309"/>
        <end position="330"/>
    </location>
</feature>
<feature type="domain" description="G-protein coupled receptors family 1 profile" evidence="8">
    <location>
        <begin position="122"/>
        <end position="370"/>
    </location>
</feature>
<dbReference type="PANTHER" id="PTHR24241">
    <property type="entry name" value="NEUROPEPTIDE RECEPTOR-RELATED G-PROTEIN COUPLED RECEPTOR"/>
    <property type="match status" value="1"/>
</dbReference>
<dbReference type="CDD" id="cd00637">
    <property type="entry name" value="7tm_classA_rhodopsin-like"/>
    <property type="match status" value="1"/>
</dbReference>
<evidence type="ECO:0000313" key="11">
    <source>
        <dbReference type="Proteomes" id="UP000030764"/>
    </source>
</evidence>
<evidence type="ECO:0000313" key="9">
    <source>
        <dbReference type="EMBL" id="KFD51121.1"/>
    </source>
</evidence>
<evidence type="ECO:0000256" key="6">
    <source>
        <dbReference type="ARBA" id="ARBA00023170"/>
    </source>
</evidence>
<dbReference type="Proteomes" id="UP000030758">
    <property type="component" value="Unassembled WGS sequence"/>
</dbReference>
<dbReference type="AlphaFoldDB" id="A0A085N0U2"/>
<evidence type="ECO:0000256" key="7">
    <source>
        <dbReference type="SAM" id="Phobius"/>
    </source>
</evidence>